<proteinExistence type="predicted"/>
<dbReference type="Proteomes" id="UP000310200">
    <property type="component" value="Unassembled WGS sequence"/>
</dbReference>
<dbReference type="EMBL" id="QBLH01001455">
    <property type="protein sequence ID" value="TGZ51810.1"/>
    <property type="molecule type" value="Genomic_DNA"/>
</dbReference>
<name>A0A4S2KQA0_9HYME</name>
<gene>
    <name evidence="1" type="ORF">DBV15_08601</name>
</gene>
<evidence type="ECO:0000313" key="2">
    <source>
        <dbReference type="Proteomes" id="UP000310200"/>
    </source>
</evidence>
<protein>
    <submittedName>
        <fullName evidence="1">Uncharacterized protein</fullName>
    </submittedName>
</protein>
<organism evidence="1 2">
    <name type="scientific">Temnothorax longispinosus</name>
    <dbReference type="NCBI Taxonomy" id="300112"/>
    <lineage>
        <taxon>Eukaryota</taxon>
        <taxon>Metazoa</taxon>
        <taxon>Ecdysozoa</taxon>
        <taxon>Arthropoda</taxon>
        <taxon>Hexapoda</taxon>
        <taxon>Insecta</taxon>
        <taxon>Pterygota</taxon>
        <taxon>Neoptera</taxon>
        <taxon>Endopterygota</taxon>
        <taxon>Hymenoptera</taxon>
        <taxon>Apocrita</taxon>
        <taxon>Aculeata</taxon>
        <taxon>Formicoidea</taxon>
        <taxon>Formicidae</taxon>
        <taxon>Myrmicinae</taxon>
        <taxon>Temnothorax</taxon>
    </lineage>
</organism>
<dbReference type="AlphaFoldDB" id="A0A4S2KQA0"/>
<accession>A0A4S2KQA0</accession>
<sequence length="153" mass="17513">MKDYLVLYSAMMDKRVDKLATVLISCGTFVRVASSTTTNSEEYLDGERGKENISPTKIPEISYVLHMASLIVCITGGKSFMRNPLTIPLLNYPSVTHFTHERIDNRENAILHRTLIRACKRVGEPRVTLRRTIISRYEIKNSPETANKRLEER</sequence>
<keyword evidence="2" id="KW-1185">Reference proteome</keyword>
<evidence type="ECO:0000313" key="1">
    <source>
        <dbReference type="EMBL" id="TGZ51810.1"/>
    </source>
</evidence>
<reference evidence="1 2" key="1">
    <citation type="journal article" date="2019" name="Philos. Trans. R. Soc. Lond., B, Biol. Sci.">
        <title>Ant behaviour and brain gene expression of defending hosts depend on the ecological success of the intruding social parasite.</title>
        <authorList>
            <person name="Kaur R."/>
            <person name="Stoldt M."/>
            <person name="Jongepier E."/>
            <person name="Feldmeyer B."/>
            <person name="Menzel F."/>
            <person name="Bornberg-Bauer E."/>
            <person name="Foitzik S."/>
        </authorList>
    </citation>
    <scope>NUCLEOTIDE SEQUENCE [LARGE SCALE GENOMIC DNA]</scope>
    <source>
        <tissue evidence="1">Whole body</tissue>
    </source>
</reference>
<comment type="caution">
    <text evidence="1">The sequence shown here is derived from an EMBL/GenBank/DDBJ whole genome shotgun (WGS) entry which is preliminary data.</text>
</comment>